<dbReference type="PROSITE" id="PS51379">
    <property type="entry name" value="4FE4S_FER_2"/>
    <property type="match status" value="1"/>
</dbReference>
<keyword evidence="5" id="KW-0411">Iron-sulfur</keyword>
<dbReference type="Pfam" id="PF04205">
    <property type="entry name" value="FMN_bind"/>
    <property type="match status" value="1"/>
</dbReference>
<evidence type="ECO:0000256" key="6">
    <source>
        <dbReference type="ARBA" id="ARBA00023136"/>
    </source>
</evidence>
<accession>A0ABY7BP40</accession>
<gene>
    <name evidence="10" type="ORF">OTK00_000479</name>
</gene>
<keyword evidence="4" id="KW-0408">Iron</keyword>
<dbReference type="PROSITE" id="PS00198">
    <property type="entry name" value="4FE4S_FER_1"/>
    <property type="match status" value="2"/>
</dbReference>
<feature type="transmembrane region" description="Helical" evidence="8">
    <location>
        <begin position="144"/>
        <end position="166"/>
    </location>
</feature>
<dbReference type="Proteomes" id="UP001164909">
    <property type="component" value="Chromosome"/>
</dbReference>
<keyword evidence="3" id="KW-0479">Metal-binding</keyword>
<evidence type="ECO:0000313" key="10">
    <source>
        <dbReference type="EMBL" id="WAM34295.1"/>
    </source>
</evidence>
<evidence type="ECO:0000256" key="4">
    <source>
        <dbReference type="ARBA" id="ARBA00023004"/>
    </source>
</evidence>
<keyword evidence="11" id="KW-1185">Reference proteome</keyword>
<feature type="transmembrane region" description="Helical" evidence="8">
    <location>
        <begin position="20"/>
        <end position="41"/>
    </location>
</feature>
<dbReference type="SMART" id="SM00900">
    <property type="entry name" value="FMN_bind"/>
    <property type="match status" value="1"/>
</dbReference>
<dbReference type="InterPro" id="IPR052378">
    <property type="entry name" value="NosR_regulator"/>
</dbReference>
<evidence type="ECO:0000256" key="1">
    <source>
        <dbReference type="ARBA" id="ARBA00004236"/>
    </source>
</evidence>
<dbReference type="InterPro" id="IPR007329">
    <property type="entry name" value="FMN-bd"/>
</dbReference>
<evidence type="ECO:0000256" key="2">
    <source>
        <dbReference type="ARBA" id="ARBA00022475"/>
    </source>
</evidence>
<dbReference type="SUPFAM" id="SSF54862">
    <property type="entry name" value="4Fe-4S ferredoxins"/>
    <property type="match status" value="1"/>
</dbReference>
<evidence type="ECO:0000256" key="3">
    <source>
        <dbReference type="ARBA" id="ARBA00022723"/>
    </source>
</evidence>
<evidence type="ECO:0000256" key="5">
    <source>
        <dbReference type="ARBA" id="ARBA00023014"/>
    </source>
</evidence>
<feature type="compositionally biased region" description="Polar residues" evidence="7">
    <location>
        <begin position="372"/>
        <end position="387"/>
    </location>
</feature>
<feature type="compositionally biased region" description="Low complexity" evidence="7">
    <location>
        <begin position="397"/>
        <end position="408"/>
    </location>
</feature>
<name>A0ABY7BP40_9FIRM</name>
<dbReference type="Gene3D" id="3.90.1010.20">
    <property type="match status" value="1"/>
</dbReference>
<evidence type="ECO:0000259" key="9">
    <source>
        <dbReference type="PROSITE" id="PS51379"/>
    </source>
</evidence>
<feature type="compositionally biased region" description="Polar residues" evidence="7">
    <location>
        <begin position="415"/>
        <end position="445"/>
    </location>
</feature>
<dbReference type="Pfam" id="PF12801">
    <property type="entry name" value="Fer4_5"/>
    <property type="match status" value="2"/>
</dbReference>
<dbReference type="InterPro" id="IPR017896">
    <property type="entry name" value="4Fe4S_Fe-S-bd"/>
</dbReference>
<keyword evidence="2" id="KW-1003">Cell membrane</keyword>
<proteinExistence type="predicted"/>
<dbReference type="InterPro" id="IPR017900">
    <property type="entry name" value="4Fe4S_Fe_S_CS"/>
</dbReference>
<evidence type="ECO:0000313" key="11">
    <source>
        <dbReference type="Proteomes" id="UP001164909"/>
    </source>
</evidence>
<keyword evidence="6 8" id="KW-0472">Membrane</keyword>
<protein>
    <submittedName>
        <fullName evidence="10">4Fe-4S binding protein</fullName>
    </submittedName>
</protein>
<comment type="subcellular location">
    <subcellularLocation>
        <location evidence="1">Cell membrane</location>
    </subcellularLocation>
</comment>
<keyword evidence="8" id="KW-0812">Transmembrane</keyword>
<evidence type="ECO:0000256" key="7">
    <source>
        <dbReference type="SAM" id="MobiDB-lite"/>
    </source>
</evidence>
<keyword evidence="8" id="KW-1133">Transmembrane helix</keyword>
<dbReference type="PANTHER" id="PTHR30224:SF4">
    <property type="entry name" value="ELECTRON TRANSPORT PROTEIN YCCM-RELATED"/>
    <property type="match status" value="1"/>
</dbReference>
<feature type="transmembrane region" description="Helical" evidence="8">
    <location>
        <begin position="105"/>
        <end position="124"/>
    </location>
</feature>
<feature type="region of interest" description="Disordered" evidence="7">
    <location>
        <begin position="296"/>
        <end position="445"/>
    </location>
</feature>
<reference evidence="10" key="1">
    <citation type="submission" date="2022-12" db="EMBL/GenBank/DDBJ databases">
        <authorList>
            <person name="Bing R.G."/>
            <person name="Willard D.J."/>
            <person name="Manesh M.J.H."/>
            <person name="Laemthong T."/>
            <person name="Crosby J.R."/>
            <person name="Kelly R.M."/>
        </authorList>
    </citation>
    <scope>NUCLEOTIDE SEQUENCE</scope>
    <source>
        <strain evidence="10">DSM 8990</strain>
    </source>
</reference>
<organism evidence="10 11">
    <name type="scientific">Caldicellulosiruptor morganii</name>
    <dbReference type="NCBI Taxonomy" id="1387555"/>
    <lineage>
        <taxon>Bacteria</taxon>
        <taxon>Bacillati</taxon>
        <taxon>Bacillota</taxon>
        <taxon>Bacillota incertae sedis</taxon>
        <taxon>Caldicellulosiruptorales</taxon>
        <taxon>Caldicellulosiruptoraceae</taxon>
        <taxon>Caldicellulosiruptor</taxon>
    </lineage>
</organism>
<dbReference type="PANTHER" id="PTHR30224">
    <property type="entry name" value="ELECTRON TRANSPORT PROTEIN"/>
    <property type="match status" value="1"/>
</dbReference>
<feature type="transmembrane region" description="Helical" evidence="8">
    <location>
        <begin position="257"/>
        <end position="275"/>
    </location>
</feature>
<evidence type="ECO:0000256" key="8">
    <source>
        <dbReference type="SAM" id="Phobius"/>
    </source>
</evidence>
<feature type="compositionally biased region" description="Polar residues" evidence="7">
    <location>
        <begin position="296"/>
        <end position="344"/>
    </location>
</feature>
<feature type="compositionally biased region" description="Low complexity" evidence="7">
    <location>
        <begin position="345"/>
        <end position="360"/>
    </location>
</feature>
<sequence length="545" mass="61083">MKRKILPVQILRYLTQFLSFLLFPMSFAILLSQIKSLYLAFIGRENFNFSSNFILLIVTIVLTIFLGRFFCGFICSFGAVTEWINLFSRKLFKIRFEMPKKLDRILKGLKYIVLIYLVGYIWTFDKKQYVDPWDAFDNIISLNFNVSFYVASFAFLAGIFVLSIFVSRPYCRYFCPLGAIFALFSKAKIASVKKKDKNCGQCRICEEACPMGIDTENAEKYKGECISCIKCVEICPRYNMQLNLANQPVNPRYTSSLTVAGLFAVFSALSFLPAAKKVDTPKTSTITSSVVTENYQTEKTTENINSSENNQANVEQKYQAETNKDSSQQTIEAQVQEENNTQKDSASSKVQQNQKSSVSSDNLEVKQKIDSTRSQSSDKATQKSQATDIEESKKTVQNYSYSSQPSNSTDKTSEADLQQENPSAAAETNTQSSENSNTITQSSNAKSRIYKDGTYTGEGFGYRPGLVVEVTIKDDRITKIEIVSNNETPGFARLPFEIIPQEIIESQSTDVDVVSGATRTSYGIIMAVEDALNKAKIENSSGSQN</sequence>
<dbReference type="RefSeq" id="WP_052670948.1">
    <property type="nucleotide sequence ID" value="NZ_CP113865.1"/>
</dbReference>
<dbReference type="EMBL" id="CP113865">
    <property type="protein sequence ID" value="WAM34295.1"/>
    <property type="molecule type" value="Genomic_DNA"/>
</dbReference>
<feature type="domain" description="4Fe-4S ferredoxin-type" evidence="9">
    <location>
        <begin position="188"/>
        <end position="219"/>
    </location>
</feature>
<feature type="transmembrane region" description="Helical" evidence="8">
    <location>
        <begin position="53"/>
        <end position="84"/>
    </location>
</feature>